<gene>
    <name evidence="9" type="ORF">WH96_06935</name>
</gene>
<evidence type="ECO:0000256" key="2">
    <source>
        <dbReference type="ARBA" id="ARBA00022475"/>
    </source>
</evidence>
<dbReference type="GO" id="GO:0005886">
    <property type="term" value="C:plasma membrane"/>
    <property type="evidence" value="ECO:0007669"/>
    <property type="project" value="UniProtKB-SubCell"/>
</dbReference>
<feature type="transmembrane region" description="Helical" evidence="6">
    <location>
        <begin position="37"/>
        <end position="58"/>
    </location>
</feature>
<keyword evidence="4 6" id="KW-1133">Transmembrane helix</keyword>
<dbReference type="InterPro" id="IPR025405">
    <property type="entry name" value="DUF4131"/>
</dbReference>
<dbReference type="OrthoDB" id="9790149at2"/>
<keyword evidence="5 6" id="KW-0472">Membrane</keyword>
<evidence type="ECO:0000256" key="5">
    <source>
        <dbReference type="ARBA" id="ARBA00023136"/>
    </source>
</evidence>
<dbReference type="Pfam" id="PF03772">
    <property type="entry name" value="Competence"/>
    <property type="match status" value="1"/>
</dbReference>
<evidence type="ECO:0000259" key="8">
    <source>
        <dbReference type="Pfam" id="PF13567"/>
    </source>
</evidence>
<dbReference type="NCBIfam" id="TIGR00360">
    <property type="entry name" value="ComEC_N-term"/>
    <property type="match status" value="1"/>
</dbReference>
<dbReference type="Proteomes" id="UP000035444">
    <property type="component" value="Unassembled WGS sequence"/>
</dbReference>
<evidence type="ECO:0000256" key="3">
    <source>
        <dbReference type="ARBA" id="ARBA00022692"/>
    </source>
</evidence>
<evidence type="ECO:0000256" key="4">
    <source>
        <dbReference type="ARBA" id="ARBA00022989"/>
    </source>
</evidence>
<dbReference type="Pfam" id="PF13567">
    <property type="entry name" value="DUF4131"/>
    <property type="match status" value="1"/>
</dbReference>
<feature type="transmembrane region" description="Helical" evidence="6">
    <location>
        <begin position="379"/>
        <end position="397"/>
    </location>
</feature>
<feature type="transmembrane region" description="Helical" evidence="6">
    <location>
        <begin position="417"/>
        <end position="437"/>
    </location>
</feature>
<evidence type="ECO:0000313" key="10">
    <source>
        <dbReference type="Proteomes" id="UP000035444"/>
    </source>
</evidence>
<dbReference type="PANTHER" id="PTHR30619">
    <property type="entry name" value="DNA INTERNALIZATION/COMPETENCE PROTEIN COMEC/REC2"/>
    <property type="match status" value="1"/>
</dbReference>
<name>A0A0H2MGN4_9PROT</name>
<feature type="transmembrane region" description="Helical" evidence="6">
    <location>
        <begin position="70"/>
        <end position="93"/>
    </location>
</feature>
<keyword evidence="3 6" id="KW-0812">Transmembrane</keyword>
<reference evidence="9 10" key="1">
    <citation type="submission" date="2015-03" db="EMBL/GenBank/DDBJ databases">
        <title>Genome Sequence of Kiloniella spongiae MEBiC09566, isolated from a marine sponge.</title>
        <authorList>
            <person name="Shao Z."/>
            <person name="Wang L."/>
            <person name="Li X."/>
        </authorList>
    </citation>
    <scope>NUCLEOTIDE SEQUENCE [LARGE SCALE GENOMIC DNA]</scope>
    <source>
        <strain evidence="9 10">MEBiC09566</strain>
    </source>
</reference>
<protein>
    <recommendedName>
        <fullName evidence="11">ComEC/Rec2-related protein domain-containing protein</fullName>
    </recommendedName>
</protein>
<feature type="domain" description="ComEC/Rec2-related protein" evidence="7">
    <location>
        <begin position="252"/>
        <end position="528"/>
    </location>
</feature>
<comment type="caution">
    <text evidence="9">The sequence shown here is derived from an EMBL/GenBank/DDBJ whole genome shotgun (WGS) entry which is preliminary data.</text>
</comment>
<evidence type="ECO:0000256" key="6">
    <source>
        <dbReference type="SAM" id="Phobius"/>
    </source>
</evidence>
<feature type="transmembrane region" description="Helical" evidence="6">
    <location>
        <begin position="313"/>
        <end position="329"/>
    </location>
</feature>
<organism evidence="9 10">
    <name type="scientific">Kiloniella spongiae</name>
    <dbReference type="NCBI Taxonomy" id="1489064"/>
    <lineage>
        <taxon>Bacteria</taxon>
        <taxon>Pseudomonadati</taxon>
        <taxon>Pseudomonadota</taxon>
        <taxon>Alphaproteobacteria</taxon>
        <taxon>Rhodospirillales</taxon>
        <taxon>Kiloniellaceae</taxon>
        <taxon>Kiloniella</taxon>
    </lineage>
</organism>
<feature type="domain" description="DUF4131" evidence="8">
    <location>
        <begin position="37"/>
        <end position="201"/>
    </location>
</feature>
<feature type="transmembrane region" description="Helical" evidence="6">
    <location>
        <begin position="508"/>
        <end position="526"/>
    </location>
</feature>
<dbReference type="AlphaFoldDB" id="A0A0H2MGN4"/>
<feature type="transmembrane region" description="Helical" evidence="6">
    <location>
        <begin position="356"/>
        <end position="373"/>
    </location>
</feature>
<evidence type="ECO:0000259" key="7">
    <source>
        <dbReference type="Pfam" id="PF03772"/>
    </source>
</evidence>
<sequence>MLKEVFIKEQSAFANWFPVFIGAGVGFYFWLPFEPGFLLSFFVFLIFWAVVVVLVYIIPSFIGQNSNGVIYTLIKYFFVMISLASTGFTAASYRTDSIAAPIVEREFGPSYFEGRIIEIEPSAPGQRFLLDNLSGKAFKWLSTPYTMRLKSNLQQQNIRVGMRVRVLAVIQAPARPNIPGGFNYARHAYYQQIGAVGYILGKVTVVEGQTSRENQRLLGHLGMITAEARNSIVRKVGQYLEGDQKNLVVTFLTGQKGGLSRTTKEEIRDAGLAHLLAISGLHMGLMAGILFFVIRFVLALFPGIALSFPIKKIAAVTAIIFCFFYLQLINHPLSAQRAFIMIAVSLSAVVLDRKALSIRTVSVAAVFLLLIYPEVLISASFQMSFSAVLALVAFFEWYSHKNVEQQLVGKILNGIKLTCYCSLVASIATAPFVLYHFHNLPLYGILANLVAVPFTAFVLMPLVLICYVLLPFGLEGWAIVLLGQAFEFLLWIARLVAHIPYGEWRLSAFDSSVLAIITFGGVWVCLFKTKIRWAGSIPVALFLFYINAFSDKPDVLIDPKSQLIGIAIDDTLYLNNTRRSRFVARIWKQDLAIQVVKPWEELSRDYLKCDTEACRLTLKGAKLAFIGNGTAFSEECDRDLFLVTVRLKVPRWCNPSNADDSNNKLDYWDLRKGGAHSITIMDGIPSIQIVNEIAGDRPWNRSK</sequence>
<comment type="subcellular location">
    <subcellularLocation>
        <location evidence="1">Cell membrane</location>
        <topology evidence="1">Multi-pass membrane protein</topology>
    </subcellularLocation>
</comment>
<keyword evidence="2" id="KW-1003">Cell membrane</keyword>
<feature type="transmembrane region" description="Helical" evidence="6">
    <location>
        <begin position="12"/>
        <end position="31"/>
    </location>
</feature>
<accession>A0A0H2MGN4</accession>
<dbReference type="InterPro" id="IPR052159">
    <property type="entry name" value="Competence_DNA_uptake"/>
</dbReference>
<evidence type="ECO:0008006" key="11">
    <source>
        <dbReference type="Google" id="ProtNLM"/>
    </source>
</evidence>
<feature type="transmembrane region" description="Helical" evidence="6">
    <location>
        <begin position="477"/>
        <end position="496"/>
    </location>
</feature>
<dbReference type="RefSeq" id="WP_047763450.1">
    <property type="nucleotide sequence ID" value="NZ_LAQL01000004.1"/>
</dbReference>
<dbReference type="EMBL" id="LAQL01000004">
    <property type="protein sequence ID" value="KLN61371.1"/>
    <property type="molecule type" value="Genomic_DNA"/>
</dbReference>
<feature type="transmembrane region" description="Helical" evidence="6">
    <location>
        <begin position="443"/>
        <end position="470"/>
    </location>
</feature>
<feature type="transmembrane region" description="Helical" evidence="6">
    <location>
        <begin position="272"/>
        <end position="301"/>
    </location>
</feature>
<dbReference type="STRING" id="1489064.WH96_06935"/>
<proteinExistence type="predicted"/>
<dbReference type="InterPro" id="IPR004477">
    <property type="entry name" value="ComEC_N"/>
</dbReference>
<dbReference type="PANTHER" id="PTHR30619:SF1">
    <property type="entry name" value="RECOMBINATION PROTEIN 2"/>
    <property type="match status" value="1"/>
</dbReference>
<evidence type="ECO:0000313" key="9">
    <source>
        <dbReference type="EMBL" id="KLN61371.1"/>
    </source>
</evidence>
<evidence type="ECO:0000256" key="1">
    <source>
        <dbReference type="ARBA" id="ARBA00004651"/>
    </source>
</evidence>
<keyword evidence="10" id="KW-1185">Reference proteome</keyword>